<keyword evidence="2" id="KW-0442">Lipid degradation</keyword>
<feature type="active site" description="Nucleophile" evidence="2">
    <location>
        <position position="41"/>
    </location>
</feature>
<dbReference type="CDD" id="cd07208">
    <property type="entry name" value="Pat_hypo_Ecoli_yjju_like"/>
    <property type="match status" value="1"/>
</dbReference>
<evidence type="ECO:0000256" key="1">
    <source>
        <dbReference type="ARBA" id="ARBA00023098"/>
    </source>
</evidence>
<proteinExistence type="predicted"/>
<dbReference type="PATRIC" id="fig|1035195.3.peg.111"/>
<feature type="short sequence motif" description="DGA/G" evidence="2">
    <location>
        <begin position="172"/>
        <end position="174"/>
    </location>
</feature>
<dbReference type="InterPro" id="IPR037483">
    <property type="entry name" value="YjjU-like"/>
</dbReference>
<comment type="caution">
    <text evidence="4">The sequence shown here is derived from an EMBL/GenBank/DDBJ whole genome shotgun (WGS) entry which is preliminary data.</text>
</comment>
<dbReference type="Proteomes" id="UP000010445">
    <property type="component" value="Unassembled WGS sequence"/>
</dbReference>
<comment type="caution">
    <text evidence="2">Lacks conserved residue(s) required for the propagation of feature annotation.</text>
</comment>
<keyword evidence="1 2" id="KW-0443">Lipid metabolism</keyword>
<dbReference type="RefSeq" id="WP_006061817.1">
    <property type="nucleotide sequence ID" value="NZ_KB290821.1"/>
</dbReference>
<dbReference type="EMBL" id="AMEM01000005">
    <property type="protein sequence ID" value="EKX92454.1"/>
    <property type="molecule type" value="Genomic_DNA"/>
</dbReference>
<dbReference type="Pfam" id="PF01734">
    <property type="entry name" value="Patatin"/>
    <property type="match status" value="1"/>
</dbReference>
<feature type="short sequence motif" description="GXSXG" evidence="2">
    <location>
        <begin position="39"/>
        <end position="43"/>
    </location>
</feature>
<dbReference type="OrthoDB" id="9802424at2"/>
<evidence type="ECO:0000256" key="2">
    <source>
        <dbReference type="PROSITE-ProRule" id="PRU01161"/>
    </source>
</evidence>
<dbReference type="STRING" id="1035195.HMPREF9997_00120"/>
<dbReference type="AlphaFoldDB" id="L1MNC1"/>
<reference evidence="4 5" key="1">
    <citation type="submission" date="2012-05" db="EMBL/GenBank/DDBJ databases">
        <authorList>
            <person name="Weinstock G."/>
            <person name="Sodergren E."/>
            <person name="Lobos E.A."/>
            <person name="Fulton L."/>
            <person name="Fulton R."/>
            <person name="Courtney L."/>
            <person name="Fronick C."/>
            <person name="O'Laughlin M."/>
            <person name="Godfrey J."/>
            <person name="Wilson R.M."/>
            <person name="Miner T."/>
            <person name="Farmer C."/>
            <person name="Delehaunty K."/>
            <person name="Cordes M."/>
            <person name="Minx P."/>
            <person name="Tomlinson C."/>
            <person name="Chen J."/>
            <person name="Wollam A."/>
            <person name="Pepin K.H."/>
            <person name="Bhonagiri V."/>
            <person name="Zhang X."/>
            <person name="Suruliraj S."/>
            <person name="Warren W."/>
            <person name="Mitreva M."/>
            <person name="Mardis E.R."/>
            <person name="Wilson R.K."/>
        </authorList>
    </citation>
    <scope>NUCLEOTIDE SEQUENCE [LARGE SCALE GENOMIC DNA]</scope>
    <source>
        <strain evidence="4 5">F0235</strain>
    </source>
</reference>
<dbReference type="InterPro" id="IPR045943">
    <property type="entry name" value="DUF6363"/>
</dbReference>
<evidence type="ECO:0000313" key="4">
    <source>
        <dbReference type="EMBL" id="EKX92454.1"/>
    </source>
</evidence>
<name>L1MNC1_9CORY</name>
<dbReference type="HOGENOM" id="CLU_048271_1_1_11"/>
<dbReference type="PROSITE" id="PS51635">
    <property type="entry name" value="PNPLA"/>
    <property type="match status" value="1"/>
</dbReference>
<dbReference type="InterPro" id="IPR016035">
    <property type="entry name" value="Acyl_Trfase/lysoPLipase"/>
</dbReference>
<accession>L1MNC1</accession>
<dbReference type="Pfam" id="PF19890">
    <property type="entry name" value="DUF6363"/>
    <property type="match status" value="1"/>
</dbReference>
<evidence type="ECO:0000313" key="5">
    <source>
        <dbReference type="Proteomes" id="UP000010445"/>
    </source>
</evidence>
<feature type="active site" description="Proton acceptor" evidence="2">
    <location>
        <position position="172"/>
    </location>
</feature>
<evidence type="ECO:0000259" key="3">
    <source>
        <dbReference type="PROSITE" id="PS51635"/>
    </source>
</evidence>
<dbReference type="Gene3D" id="3.40.1090.10">
    <property type="entry name" value="Cytosolic phospholipase A2 catalytic domain"/>
    <property type="match status" value="2"/>
</dbReference>
<sequence length="298" mass="33055">MRFSDTALVIEGGGMRNSYTGAVVEKLMREGIEFGWVGGVSAGASHTANFLAGDPLRTRESFVSIGANPRTGGWGSFLRGRGYFDSNYIYHEAPLRTFEHSGGRIAAFDFPAFLHNPTPFNIGAFHVDTGSMTWWNRDHTPTIDALMLRVRASSTMPGFMIMPHVDGELYADGALGPSGGIPIDAAEAAGFRRFLVIMSRPRAYTKGKATPAGILRRVFRTHPAIADALIARPDHYNATRARLLELERGGDAYLFFAENMSVENRERNLHKLQESYRAGWEQAEREWPAIREFLGEPD</sequence>
<organism evidence="4 5">
    <name type="scientific">Corynebacterium durum F0235</name>
    <dbReference type="NCBI Taxonomy" id="1035195"/>
    <lineage>
        <taxon>Bacteria</taxon>
        <taxon>Bacillati</taxon>
        <taxon>Actinomycetota</taxon>
        <taxon>Actinomycetes</taxon>
        <taxon>Mycobacteriales</taxon>
        <taxon>Corynebacteriaceae</taxon>
        <taxon>Corynebacterium</taxon>
    </lineage>
</organism>
<keyword evidence="2" id="KW-0378">Hydrolase</keyword>
<feature type="domain" description="PNPLA" evidence="3">
    <location>
        <begin position="8"/>
        <end position="187"/>
    </location>
</feature>
<dbReference type="InterPro" id="IPR002641">
    <property type="entry name" value="PNPLA_dom"/>
</dbReference>
<dbReference type="GO" id="GO:0016042">
    <property type="term" value="P:lipid catabolic process"/>
    <property type="evidence" value="ECO:0007669"/>
    <property type="project" value="UniProtKB-UniRule"/>
</dbReference>
<keyword evidence="5" id="KW-1185">Reference proteome</keyword>
<gene>
    <name evidence="4" type="ORF">HMPREF9997_00120</name>
</gene>
<dbReference type="GO" id="GO:0016787">
    <property type="term" value="F:hydrolase activity"/>
    <property type="evidence" value="ECO:0007669"/>
    <property type="project" value="UniProtKB-UniRule"/>
</dbReference>
<dbReference type="SUPFAM" id="SSF52151">
    <property type="entry name" value="FabD/lysophospholipase-like"/>
    <property type="match status" value="1"/>
</dbReference>
<protein>
    <submittedName>
        <fullName evidence="4">Phospholipase, patatin family</fullName>
    </submittedName>
</protein>
<dbReference type="eggNOG" id="COG4667">
    <property type="taxonomic scope" value="Bacteria"/>
</dbReference>